<dbReference type="Gene3D" id="1.10.40.30">
    <property type="entry name" value="Fumarase/aspartase (C-terminal domain)"/>
    <property type="match status" value="1"/>
</dbReference>
<dbReference type="EMBL" id="JBGFUD010004112">
    <property type="protein sequence ID" value="MFH4979368.1"/>
    <property type="molecule type" value="Genomic_DNA"/>
</dbReference>
<dbReference type="PANTHER" id="PTHR43172">
    <property type="entry name" value="ADENYLOSUCCINATE LYASE"/>
    <property type="match status" value="1"/>
</dbReference>
<dbReference type="InterPro" id="IPR008948">
    <property type="entry name" value="L-Aspartase-like"/>
</dbReference>
<dbReference type="GO" id="GO:0016829">
    <property type="term" value="F:lyase activity"/>
    <property type="evidence" value="ECO:0007669"/>
    <property type="project" value="UniProtKB-KW"/>
</dbReference>
<dbReference type="PANTHER" id="PTHR43172:SF1">
    <property type="entry name" value="ADENYLOSUCCINATE LYASE"/>
    <property type="match status" value="1"/>
</dbReference>
<protein>
    <recommendedName>
        <fullName evidence="4">Adenylosuccinate lyase</fullName>
    </recommendedName>
</protein>
<keyword evidence="1" id="KW-0456">Lyase</keyword>
<sequence length="174" mass="19461">MKIILVKGKEGLLKFPVPGRFILESRNAPSALIETLNTLGDQGLERTLDDSAIRRITIPDCFLTADAILTTLQNILEGLSVHLEAIHRTVSEELPFLALEKAMMLLTEEGVDRQEAHRKIREVALAAKELQKTIPISCEHILSDAFFEKVRLHVLQLVQEPLRFTGRCVSQKAG</sequence>
<reference evidence="2 3" key="1">
    <citation type="submission" date="2024-08" db="EMBL/GenBank/DDBJ databases">
        <title>Gnathostoma spinigerum genome.</title>
        <authorList>
            <person name="Gonzalez-Bertolin B."/>
            <person name="Monzon S."/>
            <person name="Zaballos A."/>
            <person name="Jimenez P."/>
            <person name="Dekumyoy P."/>
            <person name="Varona S."/>
            <person name="Cuesta I."/>
            <person name="Sumanam S."/>
            <person name="Adisakwattana P."/>
            <person name="Gasser R.B."/>
            <person name="Hernandez-Gonzalez A."/>
            <person name="Young N.D."/>
            <person name="Perteguer M.J."/>
        </authorList>
    </citation>
    <scope>NUCLEOTIDE SEQUENCE [LARGE SCALE GENOMIC DNA]</scope>
    <source>
        <strain evidence="2">AL3</strain>
        <tissue evidence="2">Liver</tissue>
    </source>
</reference>
<evidence type="ECO:0000256" key="1">
    <source>
        <dbReference type="ARBA" id="ARBA00023239"/>
    </source>
</evidence>
<dbReference type="Gene3D" id="1.20.200.10">
    <property type="entry name" value="Fumarase/aspartase (Central domain)"/>
    <property type="match status" value="1"/>
</dbReference>
<dbReference type="SUPFAM" id="SSF48557">
    <property type="entry name" value="L-aspartase-like"/>
    <property type="match status" value="1"/>
</dbReference>
<keyword evidence="3" id="KW-1185">Reference proteome</keyword>
<evidence type="ECO:0000313" key="3">
    <source>
        <dbReference type="Proteomes" id="UP001608902"/>
    </source>
</evidence>
<dbReference type="AlphaFoldDB" id="A0ABD6EHI4"/>
<evidence type="ECO:0008006" key="4">
    <source>
        <dbReference type="Google" id="ProtNLM"/>
    </source>
</evidence>
<proteinExistence type="predicted"/>
<dbReference type="Proteomes" id="UP001608902">
    <property type="component" value="Unassembled WGS sequence"/>
</dbReference>
<gene>
    <name evidence="2" type="ORF">AB6A40_006077</name>
</gene>
<comment type="caution">
    <text evidence="2">The sequence shown here is derived from an EMBL/GenBank/DDBJ whole genome shotgun (WGS) entry which is preliminary data.</text>
</comment>
<name>A0ABD6EHI4_9BILA</name>
<organism evidence="2 3">
    <name type="scientific">Gnathostoma spinigerum</name>
    <dbReference type="NCBI Taxonomy" id="75299"/>
    <lineage>
        <taxon>Eukaryota</taxon>
        <taxon>Metazoa</taxon>
        <taxon>Ecdysozoa</taxon>
        <taxon>Nematoda</taxon>
        <taxon>Chromadorea</taxon>
        <taxon>Rhabditida</taxon>
        <taxon>Spirurina</taxon>
        <taxon>Gnathostomatomorpha</taxon>
        <taxon>Gnathostomatoidea</taxon>
        <taxon>Gnathostomatidae</taxon>
        <taxon>Gnathostoma</taxon>
    </lineage>
</organism>
<accession>A0ABD6EHI4</accession>
<evidence type="ECO:0000313" key="2">
    <source>
        <dbReference type="EMBL" id="MFH4979368.1"/>
    </source>
</evidence>